<dbReference type="RefSeq" id="WP_133402972.1">
    <property type="nucleotide sequence ID" value="NZ_SMTK01000002.1"/>
</dbReference>
<dbReference type="AlphaFoldDB" id="A0A4V3AMF1"/>
<proteinExistence type="predicted"/>
<dbReference type="Pfam" id="PF21790">
    <property type="entry name" value="OGG"/>
    <property type="match status" value="1"/>
</dbReference>
<accession>A0A4V3AMF1</accession>
<sequence length="237" mass="26331">MINEKAPLPDDILSNLPGQDAVLGHVVTVDGERWRKALAARRLPTVAGKLAHDGRTTVTRQEVFDLGDQTPSLEGAFQLLYYSLAWGLGPRASRLNQRLDGLAAHQDRAGELLISAWTSVKNGAPTEDSYGLLTTDRGAGRIPWFGPAFSTKFLYFAQGSVTQPRTLILDQVVSRNLHADVWPKGPTAAWWPETYQRYCTLLANWAAQASENSRVQRAVRADEIELALFRRHDRSPE</sequence>
<reference evidence="1 2" key="1">
    <citation type="submission" date="2019-03" db="EMBL/GenBank/DDBJ databases">
        <title>Arthrobacter sp. nov., an bacterium isolated from biocrust in Mu Us Desert.</title>
        <authorList>
            <person name="Lixiong L."/>
        </authorList>
    </citation>
    <scope>NUCLEOTIDE SEQUENCE [LARGE SCALE GENOMIC DNA]</scope>
    <source>
        <strain evidence="1 2">SLN-3</strain>
    </source>
</reference>
<evidence type="ECO:0000313" key="1">
    <source>
        <dbReference type="EMBL" id="TDK26612.1"/>
    </source>
</evidence>
<comment type="caution">
    <text evidence="1">The sequence shown here is derived from an EMBL/GenBank/DDBJ whole genome shotgun (WGS) entry which is preliminary data.</text>
</comment>
<dbReference type="Proteomes" id="UP000295411">
    <property type="component" value="Unassembled WGS sequence"/>
</dbReference>
<protein>
    <submittedName>
        <fullName evidence="1">Uncharacterized protein</fullName>
    </submittedName>
</protein>
<gene>
    <name evidence="1" type="ORF">E2F48_05335</name>
</gene>
<organism evidence="1 2">
    <name type="scientific">Arthrobacter crusticola</name>
    <dbReference type="NCBI Taxonomy" id="2547960"/>
    <lineage>
        <taxon>Bacteria</taxon>
        <taxon>Bacillati</taxon>
        <taxon>Actinomycetota</taxon>
        <taxon>Actinomycetes</taxon>
        <taxon>Micrococcales</taxon>
        <taxon>Micrococcaceae</taxon>
        <taxon>Arthrobacter</taxon>
    </lineage>
</organism>
<dbReference type="InterPro" id="IPR048868">
    <property type="entry name" value="OGG-like_put"/>
</dbReference>
<dbReference type="EMBL" id="SMTK01000002">
    <property type="protein sequence ID" value="TDK26612.1"/>
    <property type="molecule type" value="Genomic_DNA"/>
</dbReference>
<name>A0A4V3AMF1_9MICC</name>
<keyword evidence="2" id="KW-1185">Reference proteome</keyword>
<evidence type="ECO:0000313" key="2">
    <source>
        <dbReference type="Proteomes" id="UP000295411"/>
    </source>
</evidence>
<dbReference type="OrthoDB" id="4077754at2"/>